<dbReference type="OrthoDB" id="2162691at2759"/>
<dbReference type="eggNOG" id="KOG1032">
    <property type="taxonomic scope" value="Eukaryota"/>
</dbReference>
<dbReference type="InterPro" id="IPR031968">
    <property type="entry name" value="VASt"/>
</dbReference>
<evidence type="ECO:0000313" key="11">
    <source>
        <dbReference type="Proteomes" id="UP000006310"/>
    </source>
</evidence>
<dbReference type="GeneID" id="34526263"/>
<dbReference type="GO" id="GO:0071561">
    <property type="term" value="C:nucleus-vacuole junction"/>
    <property type="evidence" value="ECO:0007669"/>
    <property type="project" value="EnsemblFungi"/>
</dbReference>
<dbReference type="Proteomes" id="UP000006310">
    <property type="component" value="Chromosome 5"/>
</dbReference>
<dbReference type="PANTHER" id="PTHR23319:SF4">
    <property type="entry name" value="GRAM DOMAIN CONTAINING 1B, ISOFORM E"/>
    <property type="match status" value="1"/>
</dbReference>
<keyword evidence="4 8" id="KW-1133">Transmembrane helix</keyword>
<evidence type="ECO:0000256" key="3">
    <source>
        <dbReference type="ARBA" id="ARBA00022692"/>
    </source>
</evidence>
<sequence length="619" mass="70338">MGKRTVLSVNTKLDTAEEGATSTEARRTLAGLLDDGQEPETSGHQTPTLAQSPSFISNVMSNFKKSEVSKVESPSGTGTLGSTDSPQSNNVSSPSIISHRRQTSISSQKRKSSRKSIDSSSTPKAAQTPKQPVQIISHRSTFDVTETSPEPTAVKEDSELDEFNRKKFVNEKYLNTEHHYATPERDADFHVVFEEIDQNDRLLDDFSCALSKDFLYQGRLYITESALCFNSNILGWVSKLVIPLRDVRYMEKTTSGGLFPNAIMIETNRERTQFNNFISREKTFALIKEVWSSNLLKADFSKDTFDTESRSSRDSSFSEQPELINEKSLLLGSTNDTIDVFKFNDDANFINEPPYYVPEPTDFPDEKDHPNEYLVTTLDLDCTPWEAFQIMYSNTNHSFLMDFLKECDCTDIKDPSEFNSEKSREYSYEKPLNYPGGPKSTQCLVEEFIEHQDNSGYIKLLNTTRTPNVPSGGAFSTKTKYLFRWSTNTNCQLQVSYWLEWTGSSWFKKMIESGAKKGQIDACEKMTPILKGYVNDNIKIETIPRMTKIKISARHDLEKQESTATLEGKNARHRKSDSTLILFVLLIIFIILVTVDIINQRALRKSILNIERILVESKR</sequence>
<dbReference type="PROSITE" id="PS51778">
    <property type="entry name" value="VAST"/>
    <property type="match status" value="1"/>
</dbReference>
<feature type="domain" description="VASt" evidence="9">
    <location>
        <begin position="371"/>
        <end position="538"/>
    </location>
</feature>
<dbReference type="SMART" id="SM00568">
    <property type="entry name" value="GRAM"/>
    <property type="match status" value="1"/>
</dbReference>
<feature type="region of interest" description="Disordered" evidence="7">
    <location>
        <begin position="66"/>
        <end position="156"/>
    </location>
</feature>
<proteinExistence type="inferred from homology"/>
<dbReference type="GO" id="GO:0005739">
    <property type="term" value="C:mitochondrion"/>
    <property type="evidence" value="ECO:0007669"/>
    <property type="project" value="TreeGrafter"/>
</dbReference>
<dbReference type="AlphaFoldDB" id="J7RLZ5"/>
<evidence type="ECO:0000256" key="7">
    <source>
        <dbReference type="SAM" id="MobiDB-lite"/>
    </source>
</evidence>
<dbReference type="RefSeq" id="XP_022464809.1">
    <property type="nucleotide sequence ID" value="XM_022608299.1"/>
</dbReference>
<dbReference type="CDD" id="cd13220">
    <property type="entry name" value="PH-GRAM_GRAMDC"/>
    <property type="match status" value="1"/>
</dbReference>
<protein>
    <recommendedName>
        <fullName evidence="9">VASt domain-containing protein</fullName>
    </recommendedName>
</protein>
<feature type="transmembrane region" description="Helical" evidence="8">
    <location>
        <begin position="580"/>
        <end position="598"/>
    </location>
</feature>
<dbReference type="PANTHER" id="PTHR23319">
    <property type="entry name" value="GRAM DOMAIN CONTAINING 1B, ISOFORM E"/>
    <property type="match status" value="1"/>
</dbReference>
<evidence type="ECO:0000256" key="1">
    <source>
        <dbReference type="ARBA" id="ARBA00004586"/>
    </source>
</evidence>
<gene>
    <name evidence="10" type="primary">KNAG0E03040</name>
    <name evidence="10" type="ordered locus">KNAG_0E03040</name>
</gene>
<dbReference type="Pfam" id="PF02893">
    <property type="entry name" value="GRAM"/>
    <property type="match status" value="1"/>
</dbReference>
<organism evidence="10 11">
    <name type="scientific">Huiozyma naganishii (strain ATCC MYA-139 / BCRC 22969 / CBS 8797 / KCTC 17520 / NBRC 10181 / NCYC 3082 / Yp74L-3)</name>
    <name type="common">Yeast</name>
    <name type="synonym">Kazachstania naganishii</name>
    <dbReference type="NCBI Taxonomy" id="1071383"/>
    <lineage>
        <taxon>Eukaryota</taxon>
        <taxon>Fungi</taxon>
        <taxon>Dikarya</taxon>
        <taxon>Ascomycota</taxon>
        <taxon>Saccharomycotina</taxon>
        <taxon>Saccharomycetes</taxon>
        <taxon>Saccharomycetales</taxon>
        <taxon>Saccharomycetaceae</taxon>
        <taxon>Huiozyma</taxon>
    </lineage>
</organism>
<keyword evidence="5 8" id="KW-0472">Membrane</keyword>
<evidence type="ECO:0000313" key="10">
    <source>
        <dbReference type="EMBL" id="CCK70563.1"/>
    </source>
</evidence>
<keyword evidence="3 8" id="KW-0812">Transmembrane</keyword>
<dbReference type="EMBL" id="HE978318">
    <property type="protein sequence ID" value="CCK70563.1"/>
    <property type="molecule type" value="Genomic_DNA"/>
</dbReference>
<feature type="compositionally biased region" description="Polar residues" evidence="7">
    <location>
        <begin position="74"/>
        <end position="96"/>
    </location>
</feature>
<dbReference type="GO" id="GO:0032541">
    <property type="term" value="C:cortical endoplasmic reticulum"/>
    <property type="evidence" value="ECO:0007669"/>
    <property type="project" value="TreeGrafter"/>
</dbReference>
<reference evidence="10 11" key="1">
    <citation type="journal article" date="2011" name="Proc. Natl. Acad. Sci. U.S.A.">
        <title>Evolutionary erosion of yeast sex chromosomes by mating-type switching accidents.</title>
        <authorList>
            <person name="Gordon J.L."/>
            <person name="Armisen D."/>
            <person name="Proux-Wera E."/>
            <person name="Oheigeartaigh S.S."/>
            <person name="Byrne K.P."/>
            <person name="Wolfe K.H."/>
        </authorList>
    </citation>
    <scope>NUCLEOTIDE SEQUENCE [LARGE SCALE GENOMIC DNA]</scope>
    <source>
        <strain evidence="11">ATCC MYA-139 / BCRC 22969 / CBS 8797 / CCRC 22969 / KCTC 17520 / NBRC 10181 / NCYC 3082</strain>
    </source>
</reference>
<dbReference type="Pfam" id="PF16016">
    <property type="entry name" value="VASt"/>
    <property type="match status" value="1"/>
</dbReference>
<comment type="subcellular location">
    <subcellularLocation>
        <location evidence="6">Endomembrane system</location>
        <topology evidence="6">Single-pass membrane protein</topology>
    </subcellularLocation>
    <subcellularLocation>
        <location evidence="1">Endoplasmic reticulum membrane</location>
    </subcellularLocation>
</comment>
<dbReference type="GO" id="GO:0005789">
    <property type="term" value="C:endoplasmic reticulum membrane"/>
    <property type="evidence" value="ECO:0007669"/>
    <property type="project" value="UniProtKB-SubCell"/>
</dbReference>
<name>J7RLZ5_HUIN7</name>
<evidence type="ECO:0000256" key="4">
    <source>
        <dbReference type="ARBA" id="ARBA00022989"/>
    </source>
</evidence>
<dbReference type="HOGENOM" id="CLU_015638_1_1_1"/>
<dbReference type="GO" id="GO:0032934">
    <property type="term" value="F:sterol binding"/>
    <property type="evidence" value="ECO:0007669"/>
    <property type="project" value="TreeGrafter"/>
</dbReference>
<feature type="compositionally biased region" description="Polar residues" evidence="7">
    <location>
        <begin position="39"/>
        <end position="54"/>
    </location>
</feature>
<comment type="similarity">
    <text evidence="2">Belongs to the YSP2 family.</text>
</comment>
<keyword evidence="11" id="KW-1185">Reference proteome</keyword>
<dbReference type="InterPro" id="IPR004182">
    <property type="entry name" value="GRAM"/>
</dbReference>
<accession>J7RLZ5</accession>
<dbReference type="GO" id="GO:0044233">
    <property type="term" value="C:mitochondria-associated endoplasmic reticulum membrane contact site"/>
    <property type="evidence" value="ECO:0007669"/>
    <property type="project" value="EnsemblFungi"/>
</dbReference>
<dbReference type="GO" id="GO:0120015">
    <property type="term" value="F:sterol transfer activity"/>
    <property type="evidence" value="ECO:0007669"/>
    <property type="project" value="TreeGrafter"/>
</dbReference>
<dbReference type="GO" id="GO:0140268">
    <property type="term" value="C:endoplasmic reticulum-plasma membrane contact site"/>
    <property type="evidence" value="ECO:0007669"/>
    <property type="project" value="TreeGrafter"/>
</dbReference>
<dbReference type="InterPro" id="IPR051482">
    <property type="entry name" value="Cholesterol_transport"/>
</dbReference>
<dbReference type="InterPro" id="IPR011993">
    <property type="entry name" value="PH-like_dom_sf"/>
</dbReference>
<evidence type="ECO:0000256" key="6">
    <source>
        <dbReference type="ARBA" id="ARBA00037847"/>
    </source>
</evidence>
<feature type="compositionally biased region" description="Basic residues" evidence="7">
    <location>
        <begin position="98"/>
        <end position="114"/>
    </location>
</feature>
<evidence type="ECO:0000256" key="8">
    <source>
        <dbReference type="SAM" id="Phobius"/>
    </source>
</evidence>
<dbReference type="GO" id="GO:0032366">
    <property type="term" value="P:intracellular sterol transport"/>
    <property type="evidence" value="ECO:0007669"/>
    <property type="project" value="TreeGrafter"/>
</dbReference>
<dbReference type="OMA" id="DNWEPVS"/>
<dbReference type="KEGG" id="kng:KNAG_0E03040"/>
<dbReference type="Gene3D" id="2.30.29.30">
    <property type="entry name" value="Pleckstrin-homology domain (PH domain)/Phosphotyrosine-binding domain (PTB)"/>
    <property type="match status" value="1"/>
</dbReference>
<reference evidence="11" key="2">
    <citation type="submission" date="2012-08" db="EMBL/GenBank/DDBJ databases">
        <title>Genome sequence of Kazachstania naganishii.</title>
        <authorList>
            <person name="Gordon J.L."/>
            <person name="Armisen D."/>
            <person name="Proux-Wera E."/>
            <person name="OhEigeartaigh S.S."/>
            <person name="Byrne K.P."/>
            <person name="Wolfe K.H."/>
        </authorList>
    </citation>
    <scope>NUCLEOTIDE SEQUENCE [LARGE SCALE GENOMIC DNA]</scope>
    <source>
        <strain evidence="11">ATCC MYA-139 / BCRC 22969 / CBS 8797 / CCRC 22969 / KCTC 17520 / NBRC 10181 / NCYC 3082</strain>
    </source>
</reference>
<dbReference type="GO" id="GO:0005886">
    <property type="term" value="C:plasma membrane"/>
    <property type="evidence" value="ECO:0007669"/>
    <property type="project" value="TreeGrafter"/>
</dbReference>
<feature type="region of interest" description="Disordered" evidence="7">
    <location>
        <begin position="1"/>
        <end position="54"/>
    </location>
</feature>
<evidence type="ECO:0000256" key="5">
    <source>
        <dbReference type="ARBA" id="ARBA00023136"/>
    </source>
</evidence>
<evidence type="ECO:0000256" key="2">
    <source>
        <dbReference type="ARBA" id="ARBA00006582"/>
    </source>
</evidence>
<feature type="compositionally biased region" description="Polar residues" evidence="7">
    <location>
        <begin position="137"/>
        <end position="150"/>
    </location>
</feature>
<evidence type="ECO:0000259" key="9">
    <source>
        <dbReference type="PROSITE" id="PS51778"/>
    </source>
</evidence>